<dbReference type="GO" id="GO:0009252">
    <property type="term" value="P:peptidoglycan biosynthetic process"/>
    <property type="evidence" value="ECO:0007669"/>
    <property type="project" value="UniProtKB-UniRule"/>
</dbReference>
<evidence type="ECO:0000256" key="2">
    <source>
        <dbReference type="ARBA" id="ARBA00022692"/>
    </source>
</evidence>
<keyword evidence="7" id="KW-0997">Cell inner membrane</keyword>
<comment type="catalytic activity">
    <reaction evidence="7">
        <text>a peptidoglycan chain = a peptidoglycan chain with N-acetyl-1,6-anhydromuramyl-[peptide] at the reducing end + a peptidoglycan chain with N-acetylglucosamine at the non-reducing end.</text>
        <dbReference type="EC" id="4.2.2.29"/>
    </reaction>
</comment>
<comment type="caution">
    <text evidence="8">The sequence shown here is derived from an EMBL/GenBank/DDBJ whole genome shotgun (WGS) entry which is preliminary data.</text>
</comment>
<evidence type="ECO:0000256" key="6">
    <source>
        <dbReference type="ARBA" id="ARBA00023316"/>
    </source>
</evidence>
<keyword evidence="5 7" id="KW-0456">Lyase</keyword>
<dbReference type="PANTHER" id="PTHR30518">
    <property type="entry name" value="ENDOLYTIC MUREIN TRANSGLYCOSYLASE"/>
    <property type="match status" value="1"/>
</dbReference>
<proteinExistence type="inferred from homology"/>
<keyword evidence="4 7" id="KW-0472">Membrane</keyword>
<evidence type="ECO:0000256" key="5">
    <source>
        <dbReference type="ARBA" id="ARBA00023239"/>
    </source>
</evidence>
<sequence>MSKDSDSKKPDPQADGLGKRHALIIATMMIIGMLTFLGGFAIIGYSFLKYQYIDDGPLVAEQVFEIPKGAGLSTIANKLDREGVITSDWIFKTFVKFDGGETRLKAGEYAIPPQASMRDVYEILSDGKAILYPFTIPEGLTSAQIARLVRDNPKLHGQLDIIPSEGTLLPETYMLPKSMSKLEFIKKMRSAQEKVLDELWPNRALDLPIKTKHEAIILASIVEKETGVRSEREHVASVFVNRLRKGMRLESDPTIIYGITGGEKLGRGLRRSEIDRKTDWNTYQIDGLPKTPICNPGRAAIAAVLNPAQTQDLFFVADGNGGHVFAKTLREHNNNVRKWRKIERERKKGGR</sequence>
<dbReference type="Gene3D" id="3.30.1490.480">
    <property type="entry name" value="Endolytic murein transglycosylase"/>
    <property type="match status" value="1"/>
</dbReference>
<name>A0A7C5R6Z9_9PROT</name>
<evidence type="ECO:0000256" key="3">
    <source>
        <dbReference type="ARBA" id="ARBA00022989"/>
    </source>
</evidence>
<keyword evidence="3 7" id="KW-1133">Transmembrane helix</keyword>
<comment type="subcellular location">
    <subcellularLocation>
        <location evidence="7">Cell inner membrane</location>
        <topology evidence="7">Single-pass membrane protein</topology>
    </subcellularLocation>
</comment>
<dbReference type="PANTHER" id="PTHR30518:SF2">
    <property type="entry name" value="ENDOLYTIC MUREIN TRANSGLYCOSYLASE"/>
    <property type="match status" value="1"/>
</dbReference>
<dbReference type="Gene3D" id="3.30.160.60">
    <property type="entry name" value="Classic Zinc Finger"/>
    <property type="match status" value="1"/>
</dbReference>
<feature type="site" description="Important for catalytic activity" evidence="7">
    <location>
        <position position="225"/>
    </location>
</feature>
<dbReference type="EC" id="4.2.2.29" evidence="7"/>
<keyword evidence="6 7" id="KW-0961">Cell wall biogenesis/degradation</keyword>
<dbReference type="InterPro" id="IPR003770">
    <property type="entry name" value="MLTG-like"/>
</dbReference>
<accession>A0A7C5R6Z9</accession>
<keyword evidence="1 7" id="KW-1003">Cell membrane</keyword>
<organism evidence="8">
    <name type="scientific">Hellea balneolensis</name>
    <dbReference type="NCBI Taxonomy" id="287478"/>
    <lineage>
        <taxon>Bacteria</taxon>
        <taxon>Pseudomonadati</taxon>
        <taxon>Pseudomonadota</taxon>
        <taxon>Alphaproteobacteria</taxon>
        <taxon>Maricaulales</taxon>
        <taxon>Robiginitomaculaceae</taxon>
        <taxon>Hellea</taxon>
    </lineage>
</organism>
<dbReference type="GO" id="GO:0071555">
    <property type="term" value="P:cell wall organization"/>
    <property type="evidence" value="ECO:0007669"/>
    <property type="project" value="UniProtKB-KW"/>
</dbReference>
<dbReference type="CDD" id="cd08010">
    <property type="entry name" value="MltG_like"/>
    <property type="match status" value="1"/>
</dbReference>
<reference evidence="8" key="1">
    <citation type="journal article" date="2020" name="mSystems">
        <title>Genome- and Community-Level Interaction Insights into Carbon Utilization and Element Cycling Functions of Hydrothermarchaeota in Hydrothermal Sediment.</title>
        <authorList>
            <person name="Zhou Z."/>
            <person name="Liu Y."/>
            <person name="Xu W."/>
            <person name="Pan J."/>
            <person name="Luo Z.H."/>
            <person name="Li M."/>
        </authorList>
    </citation>
    <scope>NUCLEOTIDE SEQUENCE [LARGE SCALE GENOMIC DNA]</scope>
    <source>
        <strain evidence="8">HyVt-485</strain>
    </source>
</reference>
<keyword evidence="2 7" id="KW-0812">Transmembrane</keyword>
<feature type="transmembrane region" description="Helical" evidence="7">
    <location>
        <begin position="21"/>
        <end position="48"/>
    </location>
</feature>
<evidence type="ECO:0000256" key="7">
    <source>
        <dbReference type="HAMAP-Rule" id="MF_02065"/>
    </source>
</evidence>
<dbReference type="Proteomes" id="UP000885830">
    <property type="component" value="Unassembled WGS sequence"/>
</dbReference>
<dbReference type="GO" id="GO:0005886">
    <property type="term" value="C:plasma membrane"/>
    <property type="evidence" value="ECO:0007669"/>
    <property type="project" value="UniProtKB-SubCell"/>
</dbReference>
<dbReference type="EMBL" id="DRMJ01000019">
    <property type="protein sequence ID" value="HHL42047.1"/>
    <property type="molecule type" value="Genomic_DNA"/>
</dbReference>
<dbReference type="Pfam" id="PF02618">
    <property type="entry name" value="YceG"/>
    <property type="match status" value="1"/>
</dbReference>
<evidence type="ECO:0000256" key="1">
    <source>
        <dbReference type="ARBA" id="ARBA00022475"/>
    </source>
</evidence>
<evidence type="ECO:0000256" key="4">
    <source>
        <dbReference type="ARBA" id="ARBA00023136"/>
    </source>
</evidence>
<dbReference type="NCBIfam" id="TIGR00247">
    <property type="entry name" value="endolytic transglycosylase MltG"/>
    <property type="match status" value="1"/>
</dbReference>
<dbReference type="HAMAP" id="MF_02065">
    <property type="entry name" value="MltG"/>
    <property type="match status" value="1"/>
</dbReference>
<dbReference type="AlphaFoldDB" id="A0A7C5R6Z9"/>
<comment type="similarity">
    <text evidence="7">Belongs to the transglycosylase MltG family.</text>
</comment>
<comment type="function">
    <text evidence="7">Functions as a peptidoglycan terminase that cleaves nascent peptidoglycan strands endolytically to terminate their elongation.</text>
</comment>
<dbReference type="GO" id="GO:0008932">
    <property type="term" value="F:lytic endotransglycosylase activity"/>
    <property type="evidence" value="ECO:0007669"/>
    <property type="project" value="UniProtKB-UniRule"/>
</dbReference>
<gene>
    <name evidence="7 8" type="primary">mltG</name>
    <name evidence="8" type="ORF">ENJ42_00380</name>
</gene>
<protein>
    <recommendedName>
        <fullName evidence="7">Endolytic murein transglycosylase</fullName>
        <ecNumber evidence="7">4.2.2.29</ecNumber>
    </recommendedName>
    <alternativeName>
        <fullName evidence="7">Peptidoglycan lytic transglycosylase</fullName>
    </alternativeName>
    <alternativeName>
        <fullName evidence="7">Peptidoglycan polymerization terminase</fullName>
    </alternativeName>
</protein>
<evidence type="ECO:0000313" key="8">
    <source>
        <dbReference type="EMBL" id="HHL42047.1"/>
    </source>
</evidence>